<evidence type="ECO:0000259" key="1">
    <source>
        <dbReference type="Pfam" id="PF00085"/>
    </source>
</evidence>
<dbReference type="AlphaFoldDB" id="A0A1C3PG59"/>
<keyword evidence="3" id="KW-1185">Reference proteome</keyword>
<sequence length="134" mass="14239">MPAVDAELVALGVSPEARATLLQFSTAFCAPCRATRRILADVAGSIPGVRHVEVDAESHLELVRRLRIRRTPTVLVLDSRAREVCRASGAPPGRRAVLAALELAVGEPHGQGAAAARDGAMIDASDRLDWPSDR</sequence>
<protein>
    <submittedName>
        <fullName evidence="2">Putative thioredoxin</fullName>
    </submittedName>
</protein>
<proteinExistence type="predicted"/>
<dbReference type="CDD" id="cd02947">
    <property type="entry name" value="TRX_family"/>
    <property type="match status" value="1"/>
</dbReference>
<evidence type="ECO:0000313" key="2">
    <source>
        <dbReference type="EMBL" id="SBW28770.1"/>
    </source>
</evidence>
<accession>A0A1C3PG59</accession>
<reference evidence="3" key="1">
    <citation type="submission" date="2016-02" db="EMBL/GenBank/DDBJ databases">
        <authorList>
            <person name="Wibberg D."/>
        </authorList>
    </citation>
    <scope>NUCLEOTIDE SEQUENCE [LARGE SCALE GENOMIC DNA]</scope>
</reference>
<dbReference type="EMBL" id="FLUV01002467">
    <property type="protein sequence ID" value="SBW28770.1"/>
    <property type="molecule type" value="Genomic_DNA"/>
</dbReference>
<dbReference type="InterPro" id="IPR036249">
    <property type="entry name" value="Thioredoxin-like_sf"/>
</dbReference>
<gene>
    <name evidence="2" type="ORF">FDG2_5972</name>
</gene>
<feature type="domain" description="Thioredoxin" evidence="1">
    <location>
        <begin position="16"/>
        <end position="85"/>
    </location>
</feature>
<dbReference type="SUPFAM" id="SSF52833">
    <property type="entry name" value="Thioredoxin-like"/>
    <property type="match status" value="1"/>
</dbReference>
<dbReference type="Proteomes" id="UP000199013">
    <property type="component" value="Unassembled WGS sequence"/>
</dbReference>
<dbReference type="Gene3D" id="3.40.30.10">
    <property type="entry name" value="Glutaredoxin"/>
    <property type="match status" value="1"/>
</dbReference>
<name>A0A1C3PG59_9ACTN</name>
<evidence type="ECO:0000313" key="3">
    <source>
        <dbReference type="Proteomes" id="UP000199013"/>
    </source>
</evidence>
<organism evidence="2 3">
    <name type="scientific">Candidatus Protofrankia californiensis</name>
    <dbReference type="NCBI Taxonomy" id="1839754"/>
    <lineage>
        <taxon>Bacteria</taxon>
        <taxon>Bacillati</taxon>
        <taxon>Actinomycetota</taxon>
        <taxon>Actinomycetes</taxon>
        <taxon>Frankiales</taxon>
        <taxon>Frankiaceae</taxon>
        <taxon>Protofrankia</taxon>
    </lineage>
</organism>
<dbReference type="InterPro" id="IPR013766">
    <property type="entry name" value="Thioredoxin_domain"/>
</dbReference>
<dbReference type="Pfam" id="PF00085">
    <property type="entry name" value="Thioredoxin"/>
    <property type="match status" value="1"/>
</dbReference>